<protein>
    <submittedName>
        <fullName evidence="2">Uncharacterized protein</fullName>
    </submittedName>
</protein>
<evidence type="ECO:0000256" key="1">
    <source>
        <dbReference type="SAM" id="SignalP"/>
    </source>
</evidence>
<dbReference type="AlphaFoldDB" id="A0AA37MZ01"/>
<dbReference type="RefSeq" id="WP_238317690.1">
    <property type="nucleotide sequence ID" value="NZ_BQKV01000098.1"/>
</dbReference>
<keyword evidence="3" id="KW-1185">Reference proteome</keyword>
<comment type="caution">
    <text evidence="2">The sequence shown here is derived from an EMBL/GenBank/DDBJ whole genome shotgun (WGS) entry which is preliminary data.</text>
</comment>
<accession>A0AA37MZ01</accession>
<dbReference type="EMBL" id="BQKV01000098">
    <property type="protein sequence ID" value="GJN65474.1"/>
    <property type="molecule type" value="Genomic_DNA"/>
</dbReference>
<proteinExistence type="predicted"/>
<feature type="signal peptide" evidence="1">
    <location>
        <begin position="1"/>
        <end position="27"/>
    </location>
</feature>
<dbReference type="Proteomes" id="UP001055185">
    <property type="component" value="Unassembled WGS sequence"/>
</dbReference>
<gene>
    <name evidence="2" type="ORF">JCM17207_20990</name>
</gene>
<feature type="chain" id="PRO_5041427200" evidence="1">
    <location>
        <begin position="28"/>
        <end position="243"/>
    </location>
</feature>
<evidence type="ECO:0000313" key="2">
    <source>
        <dbReference type="EMBL" id="GJN65474.1"/>
    </source>
</evidence>
<keyword evidence="1" id="KW-0732">Signal</keyword>
<reference evidence="2" key="1">
    <citation type="journal article" date="2022" name="Int. J. Syst. Evol. Microbiol.">
        <title>Genome-based, phenotypic and chemotaxonomic classification of Faecalibacterium strains: proposal of three novel species Faecalibacterium duncaniae sp. nov., Faecalibacterium hattorii sp. nov. and Faecalibacterium gallinarum sp. nov. .</title>
        <authorList>
            <person name="Sakamoto M."/>
            <person name="Sakurai N."/>
            <person name="Tanno H."/>
            <person name="Iino T."/>
            <person name="Ohkuma M."/>
            <person name="Endo A."/>
        </authorList>
    </citation>
    <scope>NUCLEOTIDE SEQUENCE</scope>
    <source>
        <strain evidence="2">JCM 17207</strain>
    </source>
</reference>
<organism evidence="2 3">
    <name type="scientific">Faecalibacterium gallinarum</name>
    <dbReference type="NCBI Taxonomy" id="2903556"/>
    <lineage>
        <taxon>Bacteria</taxon>
        <taxon>Bacillati</taxon>
        <taxon>Bacillota</taxon>
        <taxon>Clostridia</taxon>
        <taxon>Eubacteriales</taxon>
        <taxon>Oscillospiraceae</taxon>
        <taxon>Faecalibacterium</taxon>
    </lineage>
</organism>
<sequence>MNKKFVIGLASVSLAAAMAALGGQALAAEWYPSRTQNEVGVAHPVITTPAGSTVSVSSAPAVDPATGSAVQVESSQDAIIQVTPLSQTLAANAALNAANPGLTAEQMAGAATSSGLSYAANGQLNSLYNQVNAAPSVSQLLAATAPAAAAAFDATVGAPADAYTPLALYDIAASAGAAGVIAANGSVDVAIAVPGVADGVQMVAICWDRAGNSRIVPVRVVDGVVYLSVTTSGPVMLMTRTQA</sequence>
<evidence type="ECO:0000313" key="3">
    <source>
        <dbReference type="Proteomes" id="UP001055185"/>
    </source>
</evidence>
<name>A0AA37MZ01_9FIRM</name>